<dbReference type="Proteomes" id="UP000831701">
    <property type="component" value="Chromosome 6"/>
</dbReference>
<reference evidence="1" key="1">
    <citation type="submission" date="2022-04" db="EMBL/GenBank/DDBJ databases">
        <title>Jade perch genome.</title>
        <authorList>
            <person name="Chao B."/>
        </authorList>
    </citation>
    <scope>NUCLEOTIDE SEQUENCE</scope>
    <source>
        <strain evidence="1">CB-2022</strain>
    </source>
</reference>
<sequence>MIDSGSTGCTLSEPAVKHLLQHDPDLRRYSAAEDLSQPDHIQVHSQSVTDAVKPRSEEDVRRVLDKLGLSDLDLDSCAVSDIWRDRLLQIIERHESIFSRHKMDSGEASDCVHKIHLVDERPFWLPYRRVPPSHYEKLRTALNEMEERGIISQISQRVRITPRPCVEEKW</sequence>
<dbReference type="EMBL" id="CM041536">
    <property type="protein sequence ID" value="KAI3371077.1"/>
    <property type="molecule type" value="Genomic_DNA"/>
</dbReference>
<evidence type="ECO:0000313" key="1">
    <source>
        <dbReference type="EMBL" id="KAI3371077.1"/>
    </source>
</evidence>
<comment type="caution">
    <text evidence="1">The sequence shown here is derived from an EMBL/GenBank/DDBJ whole genome shotgun (WGS) entry which is preliminary data.</text>
</comment>
<accession>A0ACB8WUU0</accession>
<proteinExistence type="predicted"/>
<evidence type="ECO:0000313" key="2">
    <source>
        <dbReference type="Proteomes" id="UP000831701"/>
    </source>
</evidence>
<name>A0ACB8WUU0_9TELE</name>
<gene>
    <name evidence="1" type="ORF">L3Q82_023712</name>
</gene>
<organism evidence="1 2">
    <name type="scientific">Scortum barcoo</name>
    <name type="common">barcoo grunter</name>
    <dbReference type="NCBI Taxonomy" id="214431"/>
    <lineage>
        <taxon>Eukaryota</taxon>
        <taxon>Metazoa</taxon>
        <taxon>Chordata</taxon>
        <taxon>Craniata</taxon>
        <taxon>Vertebrata</taxon>
        <taxon>Euteleostomi</taxon>
        <taxon>Actinopterygii</taxon>
        <taxon>Neopterygii</taxon>
        <taxon>Teleostei</taxon>
        <taxon>Neoteleostei</taxon>
        <taxon>Acanthomorphata</taxon>
        <taxon>Eupercaria</taxon>
        <taxon>Centrarchiformes</taxon>
        <taxon>Terapontoidei</taxon>
        <taxon>Terapontidae</taxon>
        <taxon>Scortum</taxon>
    </lineage>
</organism>
<keyword evidence="2" id="KW-1185">Reference proteome</keyword>
<protein>
    <submittedName>
        <fullName evidence="1">Uncharacterized protein</fullName>
    </submittedName>
</protein>